<name>A0A8D8T6E7_9HEMI</name>
<dbReference type="EMBL" id="HBUF01249881">
    <property type="protein sequence ID" value="CAG6679714.1"/>
    <property type="molecule type" value="Transcribed_RNA"/>
</dbReference>
<evidence type="ECO:0000256" key="1">
    <source>
        <dbReference type="SAM" id="MobiDB-lite"/>
    </source>
</evidence>
<dbReference type="EMBL" id="HBUF01341095">
    <property type="protein sequence ID" value="CAG6703603.1"/>
    <property type="molecule type" value="Transcribed_RNA"/>
</dbReference>
<dbReference type="EMBL" id="HBUF01249882">
    <property type="protein sequence ID" value="CAG6679719.1"/>
    <property type="molecule type" value="Transcribed_RNA"/>
</dbReference>
<organism evidence="2">
    <name type="scientific">Cacopsylla melanoneura</name>
    <dbReference type="NCBI Taxonomy" id="428564"/>
    <lineage>
        <taxon>Eukaryota</taxon>
        <taxon>Metazoa</taxon>
        <taxon>Ecdysozoa</taxon>
        <taxon>Arthropoda</taxon>
        <taxon>Hexapoda</taxon>
        <taxon>Insecta</taxon>
        <taxon>Pterygota</taxon>
        <taxon>Neoptera</taxon>
        <taxon>Paraneoptera</taxon>
        <taxon>Hemiptera</taxon>
        <taxon>Sternorrhyncha</taxon>
        <taxon>Psylloidea</taxon>
        <taxon>Psyllidae</taxon>
        <taxon>Psyllinae</taxon>
        <taxon>Cacopsylla</taxon>
    </lineage>
</organism>
<evidence type="ECO:0000313" key="2">
    <source>
        <dbReference type="EMBL" id="CAG6679721.1"/>
    </source>
</evidence>
<reference evidence="2" key="1">
    <citation type="submission" date="2021-05" db="EMBL/GenBank/DDBJ databases">
        <authorList>
            <person name="Alioto T."/>
            <person name="Alioto T."/>
            <person name="Gomez Garrido J."/>
        </authorList>
    </citation>
    <scope>NUCLEOTIDE SEQUENCE</scope>
</reference>
<accession>A0A8D8T6E7</accession>
<dbReference type="AlphaFoldDB" id="A0A8D8T6E7"/>
<dbReference type="EMBL" id="HBUF01560217">
    <property type="protein sequence ID" value="CAG6761982.1"/>
    <property type="molecule type" value="Transcribed_RNA"/>
</dbReference>
<protein>
    <submittedName>
        <fullName evidence="2">Uncharacterized protein</fullName>
    </submittedName>
</protein>
<proteinExistence type="predicted"/>
<sequence>MAANCCMIPTRRCLCWIKWSKRRSECTPPSRSSTENQPDHTRFPGQTSLWKREPKSSSPSTEYTMTRRSTRDQTFLIRNGLLPRTWTVSRTMRTCRSGKDREIALVNGLDRYN</sequence>
<feature type="compositionally biased region" description="Polar residues" evidence="1">
    <location>
        <begin position="27"/>
        <end position="36"/>
    </location>
</feature>
<dbReference type="EMBL" id="HBUF01249878">
    <property type="protein sequence ID" value="CAG6679698.1"/>
    <property type="molecule type" value="Transcribed_RNA"/>
</dbReference>
<feature type="region of interest" description="Disordered" evidence="1">
    <location>
        <begin position="22"/>
        <end position="70"/>
    </location>
</feature>
<dbReference type="EMBL" id="HBUF01249879">
    <property type="protein sequence ID" value="CAG6679703.1"/>
    <property type="molecule type" value="Transcribed_RNA"/>
</dbReference>
<feature type="compositionally biased region" description="Polar residues" evidence="1">
    <location>
        <begin position="56"/>
        <end position="67"/>
    </location>
</feature>
<dbReference type="EMBL" id="HBUF01341094">
    <property type="protein sequence ID" value="CAG6703600.1"/>
    <property type="molecule type" value="Transcribed_RNA"/>
</dbReference>
<dbReference type="EMBL" id="HBUF01249883">
    <property type="protein sequence ID" value="CAG6679721.1"/>
    <property type="molecule type" value="Transcribed_RNA"/>
</dbReference>